<sequence>MPQQWSTARAQSWYKEHGWACGFNYLPRTAVNWSEMWQADTFDLPVIEQELAWAESYGYNALRTNLPFIVWQHDREGLLTRIDTFLEIAARHHIQVMLTLMDDCGFSGDEPWFGPQKPPAPGVHNSQAAASPGRAIVMDPDQWPQVEAYVRDILTHFSSDTRIAIWDLYNEPGNRGIFLSPQEYAEADVALEEYALQMVRAVFRWARSVGPSQPLTVCAWHVDHERWGTLKHPIDVAALELSDIISYHAYVPAAMQSDILHALSQFNRPVLCTEWLSRHTHCVFSEQLPLFSAFDTGCYHWGLVQGKTQTWLPWPGVNKSHPDPQSLWFHDVLKPDGTPCCSDEMRLVKQLTDYRQRQRNGFAD</sequence>
<dbReference type="Gene3D" id="3.20.20.80">
    <property type="entry name" value="Glycosidases"/>
    <property type="match status" value="1"/>
</dbReference>
<evidence type="ECO:0000313" key="1">
    <source>
        <dbReference type="EMBL" id="HAT1586803.1"/>
    </source>
</evidence>
<organism evidence="1">
    <name type="scientific">Citrobacter farmeri</name>
    <dbReference type="NCBI Taxonomy" id="67824"/>
    <lineage>
        <taxon>Bacteria</taxon>
        <taxon>Pseudomonadati</taxon>
        <taxon>Pseudomonadota</taxon>
        <taxon>Gammaproteobacteria</taxon>
        <taxon>Enterobacterales</taxon>
        <taxon>Enterobacteriaceae</taxon>
        <taxon>Citrobacter</taxon>
    </lineage>
</organism>
<dbReference type="EMBL" id="DACSDU010000013">
    <property type="protein sequence ID" value="HAT1586803.1"/>
    <property type="molecule type" value="Genomic_DNA"/>
</dbReference>
<dbReference type="Proteomes" id="UP000864563">
    <property type="component" value="Unassembled WGS sequence"/>
</dbReference>
<dbReference type="GO" id="GO:0016787">
    <property type="term" value="F:hydrolase activity"/>
    <property type="evidence" value="ECO:0007669"/>
    <property type="project" value="UniProtKB-KW"/>
</dbReference>
<dbReference type="OrthoDB" id="9774262at2"/>
<dbReference type="KEGG" id="cfar:CI104_08610"/>
<gene>
    <name evidence="1" type="ORF">I8Y00_003172</name>
</gene>
<dbReference type="GeneID" id="92973918"/>
<comment type="caution">
    <text evidence="1">The sequence shown here is derived from an EMBL/GenBank/DDBJ whole genome shotgun (WGS) entry which is preliminary data.</text>
</comment>
<proteinExistence type="predicted"/>
<reference evidence="1" key="2">
    <citation type="submission" date="2020-11" db="EMBL/GenBank/DDBJ databases">
        <authorList>
            <consortium name="NCBI Pathogen Detection Project"/>
        </authorList>
    </citation>
    <scope>NUCLEOTIDE SEQUENCE</scope>
    <source>
        <strain evidence="1">YDC697-2</strain>
    </source>
</reference>
<reference evidence="1" key="1">
    <citation type="journal article" date="2018" name="Genome Biol.">
        <title>SKESA: strategic k-mer extension for scrupulous assemblies.</title>
        <authorList>
            <person name="Souvorov A."/>
            <person name="Agarwala R."/>
            <person name="Lipman D.J."/>
        </authorList>
    </citation>
    <scope>NUCLEOTIDE SEQUENCE</scope>
    <source>
        <strain evidence="1">YDC697-2</strain>
    </source>
</reference>
<name>A0A8H9NX78_9ENTR</name>
<dbReference type="InterPro" id="IPR017853">
    <property type="entry name" value="GH"/>
</dbReference>
<protein>
    <submittedName>
        <fullName evidence="1">Cellulase family glycosylhydrolase</fullName>
    </submittedName>
</protein>
<dbReference type="RefSeq" id="WP_042320374.1">
    <property type="nucleotide sequence ID" value="NZ_CABMNX010000001.1"/>
</dbReference>
<dbReference type="SUPFAM" id="SSF51445">
    <property type="entry name" value="(Trans)glycosidases"/>
    <property type="match status" value="1"/>
</dbReference>
<accession>A0A8H9NX78</accession>
<dbReference type="AlphaFoldDB" id="A0A8H9NX78"/>
<keyword evidence="1" id="KW-0378">Hydrolase</keyword>